<protein>
    <submittedName>
        <fullName evidence="3">Acyltransferase</fullName>
    </submittedName>
</protein>
<evidence type="ECO:0000259" key="2">
    <source>
        <dbReference type="Pfam" id="PF01757"/>
    </source>
</evidence>
<feature type="transmembrane region" description="Helical" evidence="1">
    <location>
        <begin position="177"/>
        <end position="197"/>
    </location>
</feature>
<dbReference type="PANTHER" id="PTHR23028">
    <property type="entry name" value="ACETYLTRANSFERASE"/>
    <property type="match status" value="1"/>
</dbReference>
<keyword evidence="4" id="KW-1185">Reference proteome</keyword>
<evidence type="ECO:0000256" key="1">
    <source>
        <dbReference type="SAM" id="Phobius"/>
    </source>
</evidence>
<dbReference type="EMBL" id="JAHCQH010000021">
    <property type="protein sequence ID" value="MBS9478850.1"/>
    <property type="molecule type" value="Genomic_DNA"/>
</dbReference>
<feature type="transmembrane region" description="Helical" evidence="1">
    <location>
        <begin position="258"/>
        <end position="277"/>
    </location>
</feature>
<gene>
    <name evidence="3" type="ORF">KIP89_17210</name>
</gene>
<feature type="transmembrane region" description="Helical" evidence="1">
    <location>
        <begin position="45"/>
        <end position="66"/>
    </location>
</feature>
<dbReference type="GO" id="GO:0016746">
    <property type="term" value="F:acyltransferase activity"/>
    <property type="evidence" value="ECO:0007669"/>
    <property type="project" value="UniProtKB-KW"/>
</dbReference>
<proteinExistence type="predicted"/>
<accession>A0ABS5RC15</accession>
<feature type="transmembrane region" description="Helical" evidence="1">
    <location>
        <begin position="348"/>
        <end position="370"/>
    </location>
</feature>
<evidence type="ECO:0000313" key="4">
    <source>
        <dbReference type="Proteomes" id="UP001166585"/>
    </source>
</evidence>
<feature type="transmembrane region" description="Helical" evidence="1">
    <location>
        <begin position="298"/>
        <end position="320"/>
    </location>
</feature>
<name>A0ABS5RC15_9HYPH</name>
<reference evidence="3" key="1">
    <citation type="submission" date="2021-05" db="EMBL/GenBank/DDBJ databases">
        <authorList>
            <person name="Sun Q."/>
            <person name="Inoue M."/>
        </authorList>
    </citation>
    <scope>NUCLEOTIDE SEQUENCE</scope>
    <source>
        <strain evidence="3">VKM B-3255</strain>
    </source>
</reference>
<keyword evidence="3" id="KW-0808">Transferase</keyword>
<comment type="caution">
    <text evidence="3">The sequence shown here is derived from an EMBL/GenBank/DDBJ whole genome shotgun (WGS) entry which is preliminary data.</text>
</comment>
<keyword evidence="3" id="KW-0012">Acyltransferase</keyword>
<keyword evidence="1" id="KW-0812">Transmembrane</keyword>
<feature type="domain" description="Acyltransferase 3" evidence="2">
    <location>
        <begin position="13"/>
        <end position="363"/>
    </location>
</feature>
<feature type="transmembrane region" description="Helical" evidence="1">
    <location>
        <begin position="203"/>
        <end position="221"/>
    </location>
</feature>
<feature type="transmembrane region" description="Helical" evidence="1">
    <location>
        <begin position="149"/>
        <end position="170"/>
    </location>
</feature>
<dbReference type="RefSeq" id="WP_213756814.1">
    <property type="nucleotide sequence ID" value="NZ_JAHCQH010000021.1"/>
</dbReference>
<feature type="transmembrane region" description="Helical" evidence="1">
    <location>
        <begin position="15"/>
        <end position="33"/>
    </location>
</feature>
<dbReference type="InterPro" id="IPR050879">
    <property type="entry name" value="Acyltransferase_3"/>
</dbReference>
<keyword evidence="1" id="KW-0472">Membrane</keyword>
<evidence type="ECO:0000313" key="3">
    <source>
        <dbReference type="EMBL" id="MBS9478850.1"/>
    </source>
</evidence>
<organism evidence="3 4">
    <name type="scientific">Ancylobacter radicis</name>
    <dbReference type="NCBI Taxonomy" id="2836179"/>
    <lineage>
        <taxon>Bacteria</taxon>
        <taxon>Pseudomonadati</taxon>
        <taxon>Pseudomonadota</taxon>
        <taxon>Alphaproteobacteria</taxon>
        <taxon>Hyphomicrobiales</taxon>
        <taxon>Xanthobacteraceae</taxon>
        <taxon>Ancylobacter</taxon>
    </lineage>
</organism>
<feature type="transmembrane region" description="Helical" evidence="1">
    <location>
        <begin position="86"/>
        <end position="106"/>
    </location>
</feature>
<keyword evidence="1" id="KW-1133">Transmembrane helix</keyword>
<dbReference type="PANTHER" id="PTHR23028:SF131">
    <property type="entry name" value="BLR2367 PROTEIN"/>
    <property type="match status" value="1"/>
</dbReference>
<dbReference type="InterPro" id="IPR002656">
    <property type="entry name" value="Acyl_transf_3_dom"/>
</dbReference>
<dbReference type="Pfam" id="PF01757">
    <property type="entry name" value="Acyl_transf_3"/>
    <property type="match status" value="1"/>
</dbReference>
<sequence length="416" mass="46083">MKMTVASERFEVLDSWRGICAVMVIIYHFIYIVRLDYLHWNLLSNAYLFVDFFFVLSGFVVCHAYRDRLRSGRSVGGFLLRRIGRLWPLHIAVLFAFMLAVMAINISGRHPDHLMIEAGTGNYSMRALLLNAALLNSMGFYGVSWNGPAWSIGAEFYTYALFAAVTLLAGARRLVPAALVITLLAMGAILIVAPTYMNSTADYGFIRCIAGFFAGVVAYHAHQRLRHLPLPMATLWEVGTVALAGLFIASVGTGPDEVKPISVLAPVAFGAAILVFAREGGWVSVMLRARPLRALGCWSYSIYLIHMPLLILLAYGIWLYGDVAGVAVRQDVDVLGHMKTLYDLGDPLLTGVLLAGFVGLVIALAAFTYARIEEPWRDRFTRIARNYETRGRSYAPLPSRSVMGTPIPVRIDRRGR</sequence>
<dbReference type="Proteomes" id="UP001166585">
    <property type="component" value="Unassembled WGS sequence"/>
</dbReference>
<feature type="transmembrane region" description="Helical" evidence="1">
    <location>
        <begin position="233"/>
        <end position="252"/>
    </location>
</feature>